<evidence type="ECO:0000256" key="2">
    <source>
        <dbReference type="SAM" id="MobiDB-lite"/>
    </source>
</evidence>
<gene>
    <name evidence="3" type="ORF">EJ05DRAFT_289331</name>
</gene>
<evidence type="ECO:0000313" key="3">
    <source>
        <dbReference type="EMBL" id="KAF2760567.1"/>
    </source>
</evidence>
<dbReference type="EMBL" id="ML996568">
    <property type="protein sequence ID" value="KAF2760567.1"/>
    <property type="molecule type" value="Genomic_DNA"/>
</dbReference>
<feature type="compositionally biased region" description="Basic and acidic residues" evidence="2">
    <location>
        <begin position="8"/>
        <end position="28"/>
    </location>
</feature>
<evidence type="ECO:0000313" key="4">
    <source>
        <dbReference type="Proteomes" id="UP000799437"/>
    </source>
</evidence>
<feature type="region of interest" description="Disordered" evidence="2">
    <location>
        <begin position="138"/>
        <end position="160"/>
    </location>
</feature>
<dbReference type="RefSeq" id="XP_033603018.1">
    <property type="nucleotide sequence ID" value="XM_033740510.1"/>
</dbReference>
<feature type="coiled-coil region" evidence="1">
    <location>
        <begin position="356"/>
        <end position="420"/>
    </location>
</feature>
<dbReference type="GeneID" id="54481564"/>
<organism evidence="3 4">
    <name type="scientific">Pseudovirgaria hyperparasitica</name>
    <dbReference type="NCBI Taxonomy" id="470096"/>
    <lineage>
        <taxon>Eukaryota</taxon>
        <taxon>Fungi</taxon>
        <taxon>Dikarya</taxon>
        <taxon>Ascomycota</taxon>
        <taxon>Pezizomycotina</taxon>
        <taxon>Dothideomycetes</taxon>
        <taxon>Dothideomycetes incertae sedis</taxon>
        <taxon>Acrospermales</taxon>
        <taxon>Acrospermaceae</taxon>
        <taxon>Pseudovirgaria</taxon>
    </lineage>
</organism>
<name>A0A6A6WG22_9PEZI</name>
<keyword evidence="1" id="KW-0175">Coiled coil</keyword>
<evidence type="ECO:0000256" key="1">
    <source>
        <dbReference type="SAM" id="Coils"/>
    </source>
</evidence>
<dbReference type="Proteomes" id="UP000799437">
    <property type="component" value="Unassembled WGS sequence"/>
</dbReference>
<feature type="region of interest" description="Disordered" evidence="2">
    <location>
        <begin position="1"/>
        <end position="31"/>
    </location>
</feature>
<proteinExistence type="predicted"/>
<feature type="compositionally biased region" description="Low complexity" evidence="2">
    <location>
        <begin position="143"/>
        <end position="152"/>
    </location>
</feature>
<feature type="region of interest" description="Disordered" evidence="2">
    <location>
        <begin position="183"/>
        <end position="233"/>
    </location>
</feature>
<feature type="compositionally biased region" description="Polar residues" evidence="2">
    <location>
        <begin position="209"/>
        <end position="222"/>
    </location>
</feature>
<sequence length="592" mass="64977">MNPSDSSRSGKDRAVDVTDEDHHGRVEELEPDNTARFITPDTVSTSANSVIEDVVPDANGVHSQDHLAIVDEAPLEVAPTSIPNGPPTLTALDNPTWENPPTVADSDAAVRRRIMEDNHHDARQALATAIDENQRLTEQLRGSTSPPSNNNPHVNSVYTGSTQEDPIEETFDPQRLTLMASLHGLGSSSSPEPTTPRRSSRFRPLRESQPSPSRRTTLNDASSMPVPGGDGFFDDIPSAQDRNMQVRHVNIPIAASSAFTVPHKRHPGSFTGKENVHTAQEPLYKSLLRVWSSSGISSVPHTVFDVVPELKDHFRELTAAVLFNTDLSQDVISLVELYPKRVHAVVSESKLISSDLKVASSSLKEAQSKMAQMQANHARQLADMKEQHRQAMIACDDRQKAEVMEQTAELRLNKQIAEDESMYRGDLVNTCIHIGRTHNMLLEHLCGPVASPAQINKLKAMLAEAGAPPASITEATTNPSFAPAVLALVSLLEPHVADKALFSSVVERIVDADNDNIEHAVRESYVKMHAALVRLHAAWLAAERRAEYNVRIVKRYEVRLTQSIVLAGQAWEMESTAERKAFAAYWAAQSSA</sequence>
<reference evidence="3" key="1">
    <citation type="journal article" date="2020" name="Stud. Mycol.">
        <title>101 Dothideomycetes genomes: a test case for predicting lifestyles and emergence of pathogens.</title>
        <authorList>
            <person name="Haridas S."/>
            <person name="Albert R."/>
            <person name="Binder M."/>
            <person name="Bloem J."/>
            <person name="Labutti K."/>
            <person name="Salamov A."/>
            <person name="Andreopoulos B."/>
            <person name="Baker S."/>
            <person name="Barry K."/>
            <person name="Bills G."/>
            <person name="Bluhm B."/>
            <person name="Cannon C."/>
            <person name="Castanera R."/>
            <person name="Culley D."/>
            <person name="Daum C."/>
            <person name="Ezra D."/>
            <person name="Gonzalez J."/>
            <person name="Henrissat B."/>
            <person name="Kuo A."/>
            <person name="Liang C."/>
            <person name="Lipzen A."/>
            <person name="Lutzoni F."/>
            <person name="Magnuson J."/>
            <person name="Mondo S."/>
            <person name="Nolan M."/>
            <person name="Ohm R."/>
            <person name="Pangilinan J."/>
            <person name="Park H.-J."/>
            <person name="Ramirez L."/>
            <person name="Alfaro M."/>
            <person name="Sun H."/>
            <person name="Tritt A."/>
            <person name="Yoshinaga Y."/>
            <person name="Zwiers L.-H."/>
            <person name="Turgeon B."/>
            <person name="Goodwin S."/>
            <person name="Spatafora J."/>
            <person name="Crous P."/>
            <person name="Grigoriev I."/>
        </authorList>
    </citation>
    <scope>NUCLEOTIDE SEQUENCE</scope>
    <source>
        <strain evidence="3">CBS 121739</strain>
    </source>
</reference>
<keyword evidence="4" id="KW-1185">Reference proteome</keyword>
<accession>A0A6A6WG22</accession>
<protein>
    <submittedName>
        <fullName evidence="3">Uncharacterized protein</fullName>
    </submittedName>
</protein>
<dbReference type="AlphaFoldDB" id="A0A6A6WG22"/>